<feature type="transmembrane region" description="Helical" evidence="7">
    <location>
        <begin position="173"/>
        <end position="193"/>
    </location>
</feature>
<keyword evidence="3" id="KW-1003">Cell membrane</keyword>
<dbReference type="InterPro" id="IPR032808">
    <property type="entry name" value="DoxX"/>
</dbReference>
<comment type="subcellular location">
    <subcellularLocation>
        <location evidence="1">Cell membrane</location>
        <topology evidence="1">Multi-pass membrane protein</topology>
    </subcellularLocation>
</comment>
<protein>
    <recommendedName>
        <fullName evidence="10">DoxX family protein</fullName>
    </recommendedName>
</protein>
<dbReference type="AlphaFoldDB" id="A0A1J8PCP8"/>
<dbReference type="EMBL" id="LUKY01000032">
    <property type="protein sequence ID" value="OIZ95127.1"/>
    <property type="molecule type" value="Genomic_DNA"/>
</dbReference>
<evidence type="ECO:0000313" key="9">
    <source>
        <dbReference type="Proteomes" id="UP000183924"/>
    </source>
</evidence>
<dbReference type="RefSeq" id="WP_071662388.1">
    <property type="nucleotide sequence ID" value="NZ_LUKY01000032.1"/>
</dbReference>
<comment type="caution">
    <text evidence="8">The sequence shown here is derived from an EMBL/GenBank/DDBJ whole genome shotgun (WGS) entry which is preliminary data.</text>
</comment>
<dbReference type="STRING" id="1225476.A1D18_03245"/>
<dbReference type="PANTHER" id="PTHR33452">
    <property type="entry name" value="OXIDOREDUCTASE CATD-RELATED"/>
    <property type="match status" value="1"/>
</dbReference>
<evidence type="ECO:0000256" key="2">
    <source>
        <dbReference type="ARBA" id="ARBA00006679"/>
    </source>
</evidence>
<feature type="transmembrane region" description="Helical" evidence="7">
    <location>
        <begin position="199"/>
        <end position="217"/>
    </location>
</feature>
<evidence type="ECO:0000256" key="7">
    <source>
        <dbReference type="SAM" id="Phobius"/>
    </source>
</evidence>
<dbReference type="OrthoDB" id="5382961at2"/>
<evidence type="ECO:0000256" key="4">
    <source>
        <dbReference type="ARBA" id="ARBA00022692"/>
    </source>
</evidence>
<reference evidence="8 9" key="1">
    <citation type="submission" date="2016-03" db="EMBL/GenBank/DDBJ databases">
        <title>Comparative genomics of Rickettsiella.</title>
        <authorList>
            <person name="Chandler C."/>
            <person name="Wang Y."/>
        </authorList>
    </citation>
    <scope>NUCLEOTIDE SEQUENCE [LARGE SCALE GENOMIC DNA]</scope>
    <source>
        <strain evidence="8 9">RCFS May 2013</strain>
    </source>
</reference>
<feature type="transmembrane region" description="Helical" evidence="7">
    <location>
        <begin position="83"/>
        <end position="103"/>
    </location>
</feature>
<evidence type="ECO:0000256" key="5">
    <source>
        <dbReference type="ARBA" id="ARBA00022989"/>
    </source>
</evidence>
<keyword evidence="9" id="KW-1185">Reference proteome</keyword>
<dbReference type="Pfam" id="PF07681">
    <property type="entry name" value="DoxX"/>
    <property type="match status" value="1"/>
</dbReference>
<evidence type="ECO:0008006" key="10">
    <source>
        <dbReference type="Google" id="ProtNLM"/>
    </source>
</evidence>
<dbReference type="PANTHER" id="PTHR33452:SF1">
    <property type="entry name" value="INNER MEMBRANE PROTEIN YPHA-RELATED"/>
    <property type="match status" value="1"/>
</dbReference>
<sequence length="282" mass="31777">MFKQAYSSLVAIAIVGMFLSLIILAFSNNRIPTNPTFFIVLLSLGGIITLCMLYRYICIPFLFATFSVLSVLRILGLHKCFVPMIPVIISFLCLVILFIYIAYHDVKRRPIILQRKPQVMFEMSAYEWHLSFIRLYVGFDLIAHCTEKLFAGRIPFRTDVTAFMHLNVVDPSFFVRLSGLCELAGVISLGLGFLTRVGALGTSLYLIIATIIGHHFLKGFIWALPGGGWEYPVMWSVFILSYVVLGADEFSIDGVLDKNFNLPIWLKRLMGVMESDGKIGVI</sequence>
<evidence type="ECO:0000256" key="6">
    <source>
        <dbReference type="ARBA" id="ARBA00023136"/>
    </source>
</evidence>
<keyword evidence="6 7" id="KW-0472">Membrane</keyword>
<name>A0A1J8PCP8_9COXI</name>
<dbReference type="GO" id="GO:0005886">
    <property type="term" value="C:plasma membrane"/>
    <property type="evidence" value="ECO:0007669"/>
    <property type="project" value="UniProtKB-SubCell"/>
</dbReference>
<gene>
    <name evidence="8" type="ORF">A1D18_03245</name>
</gene>
<feature type="transmembrane region" description="Helical" evidence="7">
    <location>
        <begin position="38"/>
        <end position="63"/>
    </location>
</feature>
<keyword evidence="5 7" id="KW-1133">Transmembrane helix</keyword>
<evidence type="ECO:0000256" key="3">
    <source>
        <dbReference type="ARBA" id="ARBA00022475"/>
    </source>
</evidence>
<keyword evidence="4 7" id="KW-0812">Transmembrane</keyword>
<proteinExistence type="inferred from homology"/>
<comment type="similarity">
    <text evidence="2">Belongs to the DoxX family.</text>
</comment>
<organism evidence="8 9">
    <name type="scientific">Candidatus Rickettsiella isopodorum</name>
    <dbReference type="NCBI Taxonomy" id="1225476"/>
    <lineage>
        <taxon>Bacteria</taxon>
        <taxon>Pseudomonadati</taxon>
        <taxon>Pseudomonadota</taxon>
        <taxon>Gammaproteobacteria</taxon>
        <taxon>Legionellales</taxon>
        <taxon>Coxiellaceae</taxon>
        <taxon>Rickettsiella</taxon>
    </lineage>
</organism>
<dbReference type="Proteomes" id="UP000183924">
    <property type="component" value="Unassembled WGS sequence"/>
</dbReference>
<evidence type="ECO:0000313" key="8">
    <source>
        <dbReference type="EMBL" id="OIZ95127.1"/>
    </source>
</evidence>
<evidence type="ECO:0000256" key="1">
    <source>
        <dbReference type="ARBA" id="ARBA00004651"/>
    </source>
</evidence>
<dbReference type="InterPro" id="IPR051907">
    <property type="entry name" value="DoxX-like_oxidoreductase"/>
</dbReference>
<accession>A0A1J8PCP8</accession>
<feature type="transmembrane region" description="Helical" evidence="7">
    <location>
        <begin position="6"/>
        <end position="26"/>
    </location>
</feature>